<comment type="caution">
    <text evidence="2">The sequence shown here is derived from an EMBL/GenBank/DDBJ whole genome shotgun (WGS) entry which is preliminary data.</text>
</comment>
<dbReference type="InterPro" id="IPR008922">
    <property type="entry name" value="Di-copper_centre_dom_sf"/>
</dbReference>
<dbReference type="GO" id="GO:0016491">
    <property type="term" value="F:oxidoreductase activity"/>
    <property type="evidence" value="ECO:0007669"/>
    <property type="project" value="InterPro"/>
</dbReference>
<name>A0A8H5TIA6_9HYPO</name>
<dbReference type="EMBL" id="JAAOAK010000335">
    <property type="protein sequence ID" value="KAF5672715.1"/>
    <property type="molecule type" value="Genomic_DNA"/>
</dbReference>
<sequence>MAKVITRKKIRTMPDNERDDLWWGGYCNHGNVFFPTWHCAYLHRLEKAHQSVVPGVALAYWDETEERSLKQGIPEWFLTPKYTCQNREVIKPNPLFSYKFQANITDHLSPIPDANYSKAADYETVRYPSSGLVGTDKDRAKT</sequence>
<dbReference type="InterPro" id="IPR002227">
    <property type="entry name" value="Tyrosinase_Cu-bd"/>
</dbReference>
<gene>
    <name evidence="2" type="ORF">FDENT_10517</name>
</gene>
<organism evidence="2 3">
    <name type="scientific">Fusarium denticulatum</name>
    <dbReference type="NCBI Taxonomy" id="48507"/>
    <lineage>
        <taxon>Eukaryota</taxon>
        <taxon>Fungi</taxon>
        <taxon>Dikarya</taxon>
        <taxon>Ascomycota</taxon>
        <taxon>Pezizomycotina</taxon>
        <taxon>Sordariomycetes</taxon>
        <taxon>Hypocreomycetidae</taxon>
        <taxon>Hypocreales</taxon>
        <taxon>Nectriaceae</taxon>
        <taxon>Fusarium</taxon>
        <taxon>Fusarium fujikuroi species complex</taxon>
    </lineage>
</organism>
<accession>A0A8H5TIA6</accession>
<evidence type="ECO:0000259" key="1">
    <source>
        <dbReference type="Pfam" id="PF00264"/>
    </source>
</evidence>
<proteinExistence type="predicted"/>
<keyword evidence="3" id="KW-1185">Reference proteome</keyword>
<protein>
    <submittedName>
        <fullName evidence="2">Tyrosinase</fullName>
    </submittedName>
</protein>
<evidence type="ECO:0000313" key="2">
    <source>
        <dbReference type="EMBL" id="KAF5672715.1"/>
    </source>
</evidence>
<dbReference type="Proteomes" id="UP000562682">
    <property type="component" value="Unassembled WGS sequence"/>
</dbReference>
<feature type="domain" description="Tyrosinase copper-binding" evidence="1">
    <location>
        <begin position="18"/>
        <end position="122"/>
    </location>
</feature>
<dbReference type="AlphaFoldDB" id="A0A8H5TIA6"/>
<evidence type="ECO:0000313" key="3">
    <source>
        <dbReference type="Proteomes" id="UP000562682"/>
    </source>
</evidence>
<reference evidence="2 3" key="1">
    <citation type="submission" date="2020-05" db="EMBL/GenBank/DDBJ databases">
        <title>Identification and distribution of gene clusters putatively required for synthesis of sphingolipid metabolism inhibitors in phylogenetically diverse species of the filamentous fungus Fusarium.</title>
        <authorList>
            <person name="Kim H.-S."/>
            <person name="Busman M."/>
            <person name="Brown D.W."/>
            <person name="Divon H."/>
            <person name="Uhlig S."/>
            <person name="Proctor R.H."/>
        </authorList>
    </citation>
    <scope>NUCLEOTIDE SEQUENCE [LARGE SCALE GENOMIC DNA]</scope>
    <source>
        <strain evidence="2 3">NRRL 25311</strain>
    </source>
</reference>
<dbReference type="Pfam" id="PF00264">
    <property type="entry name" value="Tyrosinase"/>
    <property type="match status" value="1"/>
</dbReference>
<dbReference type="SUPFAM" id="SSF48056">
    <property type="entry name" value="Di-copper centre-containing domain"/>
    <property type="match status" value="1"/>
</dbReference>
<dbReference type="Gene3D" id="1.10.1280.10">
    <property type="entry name" value="Di-copper center containing domain from catechol oxidase"/>
    <property type="match status" value="1"/>
</dbReference>